<feature type="region of interest" description="Disordered" evidence="1">
    <location>
        <begin position="62"/>
        <end position="84"/>
    </location>
</feature>
<dbReference type="GeneID" id="95984164"/>
<accession>A0ABR3QBL6</accession>
<dbReference type="Proteomes" id="UP001565368">
    <property type="component" value="Unassembled WGS sequence"/>
</dbReference>
<gene>
    <name evidence="2" type="ORF">Q8F55_003121</name>
</gene>
<keyword evidence="3" id="KW-1185">Reference proteome</keyword>
<evidence type="ECO:0000313" key="3">
    <source>
        <dbReference type="Proteomes" id="UP001565368"/>
    </source>
</evidence>
<name>A0ABR3QBL6_9TREE</name>
<evidence type="ECO:0000256" key="1">
    <source>
        <dbReference type="SAM" id="MobiDB-lite"/>
    </source>
</evidence>
<protein>
    <submittedName>
        <fullName evidence="2">Uncharacterized protein</fullName>
    </submittedName>
</protein>
<dbReference type="EMBL" id="JBBXJM010000002">
    <property type="protein sequence ID" value="KAL1412121.1"/>
    <property type="molecule type" value="Genomic_DNA"/>
</dbReference>
<proteinExistence type="predicted"/>
<sequence>MSGDSLAANGDSMRKKVLYFVSCGILDQCRNNNDVGTPTYASDFLTMYMRLREEQQTNILLEAGDPDSDGADGPPHPATALSPT</sequence>
<organism evidence="2 3">
    <name type="scientific">Vanrija albida</name>
    <dbReference type="NCBI Taxonomy" id="181172"/>
    <lineage>
        <taxon>Eukaryota</taxon>
        <taxon>Fungi</taxon>
        <taxon>Dikarya</taxon>
        <taxon>Basidiomycota</taxon>
        <taxon>Agaricomycotina</taxon>
        <taxon>Tremellomycetes</taxon>
        <taxon>Trichosporonales</taxon>
        <taxon>Trichosporonaceae</taxon>
        <taxon>Vanrija</taxon>
    </lineage>
</organism>
<evidence type="ECO:0000313" key="2">
    <source>
        <dbReference type="EMBL" id="KAL1412121.1"/>
    </source>
</evidence>
<reference evidence="2 3" key="1">
    <citation type="submission" date="2023-08" db="EMBL/GenBank/DDBJ databases">
        <title>Annotated Genome Sequence of Vanrija albida AlHP1.</title>
        <authorList>
            <person name="Herzog R."/>
        </authorList>
    </citation>
    <scope>NUCLEOTIDE SEQUENCE [LARGE SCALE GENOMIC DNA]</scope>
    <source>
        <strain evidence="2 3">AlHP1</strain>
    </source>
</reference>
<dbReference type="RefSeq" id="XP_069212065.1">
    <property type="nucleotide sequence ID" value="XM_069351679.1"/>
</dbReference>
<comment type="caution">
    <text evidence="2">The sequence shown here is derived from an EMBL/GenBank/DDBJ whole genome shotgun (WGS) entry which is preliminary data.</text>
</comment>